<dbReference type="PANTHER" id="PTHR46708:SF2">
    <property type="entry name" value="FIBRONECTIN TYPE-III DOMAIN-CONTAINING PROTEIN"/>
    <property type="match status" value="1"/>
</dbReference>
<feature type="domain" description="Fibronectin type-III" evidence="2">
    <location>
        <begin position="571"/>
        <end position="661"/>
    </location>
</feature>
<dbReference type="PROSITE" id="PS50853">
    <property type="entry name" value="FN3"/>
    <property type="match status" value="2"/>
</dbReference>
<dbReference type="InterPro" id="IPR013783">
    <property type="entry name" value="Ig-like_fold"/>
</dbReference>
<dbReference type="OrthoDB" id="923194at2"/>
<dbReference type="SMART" id="SM00060">
    <property type="entry name" value="FN3"/>
    <property type="match status" value="5"/>
</dbReference>
<evidence type="ECO:0000256" key="1">
    <source>
        <dbReference type="ARBA" id="ARBA00022737"/>
    </source>
</evidence>
<dbReference type="InterPro" id="IPR003961">
    <property type="entry name" value="FN3_dom"/>
</dbReference>
<reference evidence="3 4" key="1">
    <citation type="submission" date="2018-11" db="EMBL/GenBank/DDBJ databases">
        <authorList>
            <person name="Zhou Z."/>
            <person name="Wang G."/>
        </authorList>
    </citation>
    <scope>NUCLEOTIDE SEQUENCE [LARGE SCALE GENOMIC DNA]</scope>
    <source>
        <strain evidence="3 4">KCTC52004</strain>
    </source>
</reference>
<dbReference type="CDD" id="cd00063">
    <property type="entry name" value="FN3"/>
    <property type="match status" value="1"/>
</dbReference>
<sequence length="661" mass="74292">MKKRGLLTTGFMLFCLGWGWAQNKMPKAYAQAVPRENAIQIKWIVTTPIRVQYHILRRVVGEKTFKKVSEKPLQAITSNELKGPGAVAEARRNFLDFTQKWPTTKDEVQLFLQLFGMNAYTDNEFARAAGMYYKDNTVVAGKTYEYAVSAVFNGKEYSWAMSSPVRAGDYQPLVAPTGLKIVQQKTRQIALSWDIRTDVLAYNVYRRRENGGEIKLNKKPVVVVDALNGKRPSTQFTDSDSTLKVGETYYYHIAALDPFVNAGEQSQAVWLTVKDMDLPAGAADLRGRIDKLGVRLSWKPSSSRDCIGYRLLRGTAINKPFQPVLPRLLAPSDTTFLDETAVEGSTYYYYLRTEDQAGNTVNTSPIQVTHPDLTPPALPAGLTVQTDTMGHVALNWRANQETDLKGYFVYRALEDKPDNYAQLQLKPLAGTVFRDTLPRTNRNVFYYRITAVDQSDNESVPALQTVRLPDRLAPRAPMLLPPVFAADSVRLEWTSPDADEVRIYQVMRRNESDRQPTFQVIGRTANRRFTDQKVSRGLYSYAILATDSAGNQSKPSLPKIVELVGKNPLTAPKDVKVRLDEREKKLLVSWSQPPQPADFAGYRVLARDQGETFRAVTPLLTEARAELTDWETGANYEIAVVAISQTGQQLNSEIVKATPRK</sequence>
<comment type="caution">
    <text evidence="3">The sequence shown here is derived from an EMBL/GenBank/DDBJ whole genome shotgun (WGS) entry which is preliminary data.</text>
</comment>
<evidence type="ECO:0000313" key="3">
    <source>
        <dbReference type="EMBL" id="RRB04900.1"/>
    </source>
</evidence>
<dbReference type="SUPFAM" id="SSF49265">
    <property type="entry name" value="Fibronectin type III"/>
    <property type="match status" value="3"/>
</dbReference>
<dbReference type="Proteomes" id="UP000271925">
    <property type="component" value="Unassembled WGS sequence"/>
</dbReference>
<name>A0A3P1BUX0_9BACT</name>
<accession>A0A3P1BUX0</accession>
<dbReference type="PANTHER" id="PTHR46708">
    <property type="entry name" value="TENASCIN"/>
    <property type="match status" value="1"/>
</dbReference>
<dbReference type="Gene3D" id="2.60.40.10">
    <property type="entry name" value="Immunoglobulins"/>
    <property type="match status" value="5"/>
</dbReference>
<dbReference type="InterPro" id="IPR050991">
    <property type="entry name" value="ECM_Regulatory_Proteins"/>
</dbReference>
<dbReference type="AlphaFoldDB" id="A0A3P1BUX0"/>
<keyword evidence="1" id="KW-0677">Repeat</keyword>
<gene>
    <name evidence="3" type="ORF">EHT25_15695</name>
</gene>
<protein>
    <recommendedName>
        <fullName evidence="2">Fibronectin type-III domain-containing protein</fullName>
    </recommendedName>
</protein>
<feature type="domain" description="Fibronectin type-III" evidence="2">
    <location>
        <begin position="473"/>
        <end position="567"/>
    </location>
</feature>
<dbReference type="RefSeq" id="WP_124876010.1">
    <property type="nucleotide sequence ID" value="NZ_RQJO01000008.1"/>
</dbReference>
<evidence type="ECO:0000259" key="2">
    <source>
        <dbReference type="PROSITE" id="PS50853"/>
    </source>
</evidence>
<dbReference type="InterPro" id="IPR036116">
    <property type="entry name" value="FN3_sf"/>
</dbReference>
<organism evidence="3 4">
    <name type="scientific">Larkinella rosea</name>
    <dbReference type="NCBI Taxonomy" id="2025312"/>
    <lineage>
        <taxon>Bacteria</taxon>
        <taxon>Pseudomonadati</taxon>
        <taxon>Bacteroidota</taxon>
        <taxon>Cytophagia</taxon>
        <taxon>Cytophagales</taxon>
        <taxon>Spirosomataceae</taxon>
        <taxon>Larkinella</taxon>
    </lineage>
</organism>
<dbReference type="EMBL" id="RQJO01000008">
    <property type="protein sequence ID" value="RRB04900.1"/>
    <property type="molecule type" value="Genomic_DNA"/>
</dbReference>
<evidence type="ECO:0000313" key="4">
    <source>
        <dbReference type="Proteomes" id="UP000271925"/>
    </source>
</evidence>
<dbReference type="Pfam" id="PF00041">
    <property type="entry name" value="fn3"/>
    <property type="match status" value="1"/>
</dbReference>
<keyword evidence="4" id="KW-1185">Reference proteome</keyword>
<proteinExistence type="predicted"/>